<accession>A0ABN8HV73</accession>
<feature type="compositionally biased region" description="Basic and acidic residues" evidence="3">
    <location>
        <begin position="17"/>
        <end position="31"/>
    </location>
</feature>
<organism evidence="5 6">
    <name type="scientific">Iphiclides podalirius</name>
    <name type="common">scarce swallowtail</name>
    <dbReference type="NCBI Taxonomy" id="110791"/>
    <lineage>
        <taxon>Eukaryota</taxon>
        <taxon>Metazoa</taxon>
        <taxon>Ecdysozoa</taxon>
        <taxon>Arthropoda</taxon>
        <taxon>Hexapoda</taxon>
        <taxon>Insecta</taxon>
        <taxon>Pterygota</taxon>
        <taxon>Neoptera</taxon>
        <taxon>Endopterygota</taxon>
        <taxon>Lepidoptera</taxon>
        <taxon>Glossata</taxon>
        <taxon>Ditrysia</taxon>
        <taxon>Papilionoidea</taxon>
        <taxon>Papilionidae</taxon>
        <taxon>Papilioninae</taxon>
        <taxon>Iphiclides</taxon>
    </lineage>
</organism>
<dbReference type="Proteomes" id="UP000837857">
    <property type="component" value="Chromosome 12"/>
</dbReference>
<feature type="domain" description="Epg5-like TPR" evidence="4">
    <location>
        <begin position="1001"/>
        <end position="1155"/>
    </location>
</feature>
<gene>
    <name evidence="5" type="ORF">IPOD504_LOCUS2362</name>
</gene>
<dbReference type="EMBL" id="OW152824">
    <property type="protein sequence ID" value="CAH2040191.1"/>
    <property type="molecule type" value="Genomic_DNA"/>
</dbReference>
<evidence type="ECO:0000259" key="4">
    <source>
        <dbReference type="Pfam" id="PF26573"/>
    </source>
</evidence>
<evidence type="ECO:0000313" key="5">
    <source>
        <dbReference type="EMBL" id="CAH2040191.1"/>
    </source>
</evidence>
<evidence type="ECO:0000313" key="6">
    <source>
        <dbReference type="Proteomes" id="UP000837857"/>
    </source>
</evidence>
<keyword evidence="6" id="KW-1185">Reference proteome</keyword>
<name>A0ABN8HV73_9NEOP</name>
<feature type="region of interest" description="Disordered" evidence="3">
    <location>
        <begin position="1158"/>
        <end position="1185"/>
    </location>
</feature>
<comment type="similarity">
    <text evidence="1">Belongs to the EPG5 family.</text>
</comment>
<evidence type="ECO:0000256" key="1">
    <source>
        <dbReference type="ARBA" id="ARBA00010948"/>
    </source>
</evidence>
<feature type="region of interest" description="Disordered" evidence="3">
    <location>
        <begin position="1"/>
        <end position="31"/>
    </location>
</feature>
<dbReference type="Pfam" id="PF26573">
    <property type="entry name" value="TPR_Epg5_2"/>
    <property type="match status" value="1"/>
</dbReference>
<feature type="non-terminal residue" evidence="5">
    <location>
        <position position="2269"/>
    </location>
</feature>
<keyword evidence="2" id="KW-0072">Autophagy</keyword>
<protein>
    <recommendedName>
        <fullName evidence="4">Epg5-like TPR domain-containing protein</fullName>
    </recommendedName>
</protein>
<proteinExistence type="inferred from homology"/>
<dbReference type="PANTHER" id="PTHR31139:SF4">
    <property type="entry name" value="ECTOPIC P GRANULES PROTEIN 5 HOMOLOG"/>
    <property type="match status" value="1"/>
</dbReference>
<dbReference type="InterPro" id="IPR051436">
    <property type="entry name" value="Autophagy-related_EPG5"/>
</dbReference>
<reference evidence="5" key="1">
    <citation type="submission" date="2022-03" db="EMBL/GenBank/DDBJ databases">
        <authorList>
            <person name="Martin H S."/>
        </authorList>
    </citation>
    <scope>NUCLEOTIDE SEQUENCE</scope>
</reference>
<feature type="compositionally biased region" description="Acidic residues" evidence="3">
    <location>
        <begin position="1165"/>
        <end position="1178"/>
    </location>
</feature>
<dbReference type="PANTHER" id="PTHR31139">
    <property type="entry name" value="ECTOPIC P GRANULES PROTEIN 5 HOMOLOG"/>
    <property type="match status" value="1"/>
</dbReference>
<sequence>MATMMKEKRKDKKKSKDKSSRKERNQELENDCELKFKVEPEASSSNLKIHSIKQDSTVNLSGNNYVSNTKKNQIDAKNTFHEEEVKDQMDKQAPCTFEEIPGKTKDINEQHERGESAIIDASPKYGDSHIETSDGEVDEALSIKEEESVIPSAPAFEEERITFVTPQVPVEPDIAIKEVKSKDQCMSLEEAVSLFGGTEISEIRTISEKEEAIVEAGPISGPEHPLVDLLSTFRSSLNAMERARITISNGIIEEEKFRHSLWKVEKRRVCISEKCPCGSTVTLQASYEHAELQKEKIPAARMRLESLSREVQDSYCHHQHSALLAYCQIEELVYQTTRSGKGEIREALSLVLQALRLSDGASEAYSGALQRWAVALSAALLDGRDLRQLVFLIQHLFRQTRSVRWASRVIRVQVTDLSSAARVIALLELMVARPGLETAVECTEELEDVWEEVGSRGEGCAVSEGRLRERDALALLRALPLRQLLAKLALFARSDVGSTREGEWGEVRGGRGVVGAACGVRALLSVAQRALHSHPHYSRLKRSLRELCSRALHALAALHMQSRACYHPDVEGKVAAELEACFWAGLALSDASELHQLPTTILSEDSAKEYCTGLMEGMHAGNTEARCDVRVRALVRAAQERAHDRQLARALLHFLCQTAVKRKPASCKHPCEMAAREGLPRLLSTHPYLHATSLHMLADFNQEEQVDSVDVGYLSVREWRPGPGEVVSVLQDWWQRCSHLVQHLLLQMDYTPHQGVCLDAQLAVGAWLCGTAGGGGEAPEWAWRVVRALRVHRSLWALPLEAPPPEPEPAGLLHDAFALMATSWGHSVPLICTEGVRALLRVARARPPEGALCLRALMRVMRQSPESVALTQGFTEVLNVLLGAGPSLVARAMGRGGPSGFEILQQTILEEIYNSQPHSPGVMGSWLRGLWAPTLPSAGRALLDIAMRAARDWPALDAAVAAILQGEGGGEVAGRAVRECGAAPLVCEAALRGAHARAESAATWPRLLDALAQQRAASQRAHVDNALRQIGISMSAEELVIYRVANAVLAAPFQHPAHLTLWRLFFHLYLQRPPSSPQESTPPVGPMFFSGIIKSRTLGQLKRRVQDTLAFHRAQAELLKPQVDTVQSVAAPSSSSAKDKPTVGSQLFPAISIKDLTGETSLSESDTDSSDREEEVAEEKESVRDAAAGSRETFHLFFYHVAAEKLVREYSRWLEEGDGVRAAPHHADIARFISEQGLDAAWRNSLPSEFRETSPPQPRTPPKPPPTYLQLAIDSILSVKDRSSTRPRMPLLKPPLEDQNNLGDARVIFNLVDKYLRDIEALAKEWADEAGRVAQLDGALWGLVGRLRARRPLPPCAKGCENRCRPLKFIIQKDEWVISTGAEQGILENRRAAAGLLRRLSRPRIGAARAAAALQTLARHVRSGETARRVAERAGRSAALAGDCAPALQAVSALVEHLAERWLCADASACGALVSSWGGGGEGLRRLCSALVAPRRLPPPAFALLYGALLAAPLPPHAAFSYLSRFEMNSWADKVDFAQRERMLEMLVQAAQRWGPYPDPENNVLLELIGVHVGAVCGGGAGGAGGAGGLCLLVVLSARASARVSLPAAFCAHVAHVAHAHAHSLDSNQLGGLLRELGAIWREARENIGGLLRELGAIWWEARANIGSDAQCYEPYATHTADLLRALQDAFVAAANTLGHNTEQLSWFAWSALREAWAPWVQPGHDAPLLPTTTGSEAYSLMLHRFLEAIQATMDRCPGGEEYILKYVWEWAVHTYLAAGRAASQEGRVQLSALLGSLAALRWAESPWVRASCLPLALQVAGSADKEITSWCSATWRRVAAACWLRGIPDDQTAPHLAALLSLFCSPHLQLSSQTLEEATQLPWWRLPEAALDAALEQFFVDHHNPSVPYHEAPQFRVLISASQLSVGGCGGGGGGGGARAKRARSVSQCVRAAAAPQLLAHVAKHAAHTLRTIADLAPHIESSEGELEELLSRAMVIMCFEPAAGVALPVWQEWVGGCHARLRLACASAISSLTALDYFSPLAEATARAQLARPEDGGWGPLRARWAACVWDADAACAACAARRFWHAAYALLPALTADAAQSADAAHAADAAQSASAAHVAVLRALAAHDLTADDDEPVVAVWVCVASRLACTGIEAGAAKEAGRSLLGRWAAEPRRSLLQVVGIQQHHAARIRVLCRLAQCVLKPTADGPARAYESACAAVFGSDPDDVTSWGGVPSASLLPRLAVKLFPGKEAYFEEEMKVYGKP</sequence>
<evidence type="ECO:0000256" key="3">
    <source>
        <dbReference type="SAM" id="MobiDB-lite"/>
    </source>
</evidence>
<dbReference type="InterPro" id="IPR058750">
    <property type="entry name" value="TPR_Epg5"/>
</dbReference>
<evidence type="ECO:0000256" key="2">
    <source>
        <dbReference type="ARBA" id="ARBA00023006"/>
    </source>
</evidence>